<dbReference type="AlphaFoldDB" id="X1JNF3"/>
<proteinExistence type="predicted"/>
<dbReference type="Gene3D" id="3.40.50.300">
    <property type="entry name" value="P-loop containing nucleotide triphosphate hydrolases"/>
    <property type="match status" value="1"/>
</dbReference>
<comment type="caution">
    <text evidence="2">The sequence shown here is derived from an EMBL/GenBank/DDBJ whole genome shotgun (WGS) entry which is preliminary data.</text>
</comment>
<dbReference type="GO" id="GO:0005524">
    <property type="term" value="F:ATP binding"/>
    <property type="evidence" value="ECO:0007669"/>
    <property type="project" value="InterPro"/>
</dbReference>
<organism evidence="2">
    <name type="scientific">marine sediment metagenome</name>
    <dbReference type="NCBI Taxonomy" id="412755"/>
    <lineage>
        <taxon>unclassified sequences</taxon>
        <taxon>metagenomes</taxon>
        <taxon>ecological metagenomes</taxon>
    </lineage>
</organism>
<gene>
    <name evidence="2" type="ORF">S06H3_04189</name>
</gene>
<dbReference type="PANTHER" id="PTHR43869">
    <property type="entry name" value="GLYCINE BETAINE/PROLINE BETAINE TRANSPORT SYSTEM ATP-BINDING PROTEIN PROV"/>
    <property type="match status" value="1"/>
</dbReference>
<dbReference type="InterPro" id="IPR027417">
    <property type="entry name" value="P-loop_NTPase"/>
</dbReference>
<dbReference type="PANTHER" id="PTHR43869:SF1">
    <property type="entry name" value="GLYCINE BETAINE_PROLINE BETAINE TRANSPORT SYSTEM ATP-BINDING PROTEIN PROV"/>
    <property type="match status" value="1"/>
</dbReference>
<dbReference type="GO" id="GO:0016887">
    <property type="term" value="F:ATP hydrolysis activity"/>
    <property type="evidence" value="ECO:0007669"/>
    <property type="project" value="InterPro"/>
</dbReference>
<name>X1JNF3_9ZZZZ</name>
<feature type="domain" description="ABC transporter" evidence="1">
    <location>
        <begin position="54"/>
        <end position="141"/>
    </location>
</feature>
<protein>
    <recommendedName>
        <fullName evidence="1">ABC transporter domain-containing protein</fullName>
    </recommendedName>
</protein>
<dbReference type="Pfam" id="PF00005">
    <property type="entry name" value="ABC_tran"/>
    <property type="match status" value="1"/>
</dbReference>
<reference evidence="2" key="1">
    <citation type="journal article" date="2014" name="Front. Microbiol.">
        <title>High frequency of phylogenetically diverse reductive dehalogenase-homologous genes in deep subseafloor sedimentary metagenomes.</title>
        <authorList>
            <person name="Kawai M."/>
            <person name="Futagami T."/>
            <person name="Toyoda A."/>
            <person name="Takaki Y."/>
            <person name="Nishi S."/>
            <person name="Hori S."/>
            <person name="Arai W."/>
            <person name="Tsubouchi T."/>
            <person name="Morono Y."/>
            <person name="Uchiyama I."/>
            <person name="Ito T."/>
            <person name="Fujiyama A."/>
            <person name="Inagaki F."/>
            <person name="Takami H."/>
        </authorList>
    </citation>
    <scope>NUCLEOTIDE SEQUENCE</scope>
    <source>
        <strain evidence="2">Expedition CK06-06</strain>
    </source>
</reference>
<accession>X1JNF3</accession>
<dbReference type="SUPFAM" id="SSF52540">
    <property type="entry name" value="P-loop containing nucleoside triphosphate hydrolases"/>
    <property type="match status" value="1"/>
</dbReference>
<evidence type="ECO:0000259" key="1">
    <source>
        <dbReference type="Pfam" id="PF00005"/>
    </source>
</evidence>
<dbReference type="InterPro" id="IPR003439">
    <property type="entry name" value="ABC_transporter-like_ATP-bd"/>
</dbReference>
<evidence type="ECO:0000313" key="2">
    <source>
        <dbReference type="EMBL" id="GAH96271.1"/>
    </source>
</evidence>
<sequence>MKNNASSPNGEVCIEVNALWKIFGHNPEQFLHSEMRSATKADILEKTGHVLAVRDVSFNVNQGELFVIMGLSGSGKSTLVRCILRLIEPTRGKILINGNDVCSYDESQLIDLRRHTTSMIFQHFGLFPHRSVIDNVAYGLKVRGVAKEER</sequence>
<dbReference type="InterPro" id="IPR051921">
    <property type="entry name" value="ABC_osmolyte_uptake_ATP-bind"/>
</dbReference>
<dbReference type="EMBL" id="BARV01001444">
    <property type="protein sequence ID" value="GAH96271.1"/>
    <property type="molecule type" value="Genomic_DNA"/>
</dbReference>
<feature type="non-terminal residue" evidence="2">
    <location>
        <position position="150"/>
    </location>
</feature>